<protein>
    <submittedName>
        <fullName evidence="2">Uncharacterized protein</fullName>
    </submittedName>
</protein>
<evidence type="ECO:0000256" key="1">
    <source>
        <dbReference type="SAM" id="MobiDB-lite"/>
    </source>
</evidence>
<organism evidence="2 3">
    <name type="scientific">Prorocentrum cordatum</name>
    <dbReference type="NCBI Taxonomy" id="2364126"/>
    <lineage>
        <taxon>Eukaryota</taxon>
        <taxon>Sar</taxon>
        <taxon>Alveolata</taxon>
        <taxon>Dinophyceae</taxon>
        <taxon>Prorocentrales</taxon>
        <taxon>Prorocentraceae</taxon>
        <taxon>Prorocentrum</taxon>
    </lineage>
</organism>
<keyword evidence="3" id="KW-1185">Reference proteome</keyword>
<evidence type="ECO:0000313" key="2">
    <source>
        <dbReference type="EMBL" id="CAK0851904.1"/>
    </source>
</evidence>
<accession>A0ABN9TZT1</accession>
<name>A0ABN9TZT1_9DINO</name>
<dbReference type="Proteomes" id="UP001189429">
    <property type="component" value="Unassembled WGS sequence"/>
</dbReference>
<comment type="caution">
    <text evidence="2">The sequence shown here is derived from an EMBL/GenBank/DDBJ whole genome shotgun (WGS) entry which is preliminary data.</text>
</comment>
<sequence length="732" mass="79765">MSAREALDGSQALTDSASARAASGGRSTSPCSERSGGRERQRRGTGTSSCRLARELEGLSLAELRAKATQSDKDIKDYARSLCKKKWTEEVKRKQRIEEAISELESAGPDGSWISASSDPEYATAMRLKAGSIVEVRCYDDDGGDQGTVMLRLEGDEKVGDTIQARHMAASDDYYAHWAAGQETVGQYHFCCGRQARRRVTDVTAHIETFREPSSADLGKCGLKWIKGPAAKAVEKILKEEEVQTEVVQELMRWVSGMLPGREAEHLRNFIRYVDHRGSDVQLWAGHAVPRNLEELDIRASEFIDRLWAEGEPEGWAIDFASGLKRLVPRARKALVVTGFFLNSWRWTVSRSRASPFTPLIVKGLAGMIPGLEQSNADMFEFDCYVGPSYQHNQSATTINAHHVHHAEAGALDLRGQKARARAGRMSRPAVQTCPTDALGAVFLFKSALPGEQAAADGPDNDSARAPCEAQAEAGNKAAFALTPRRQALDIATQEGRKRLQPKPKKVPDARLPICIEAFMVREFGMDNMYMSTVKYYMAAPPTDKRHCVRLRMSWNMGVKLCSSMLENSEVAEVLPRWSELLQTTTMAPVTATNTSSTALDAAKFTADQRTCHDTSGWTDGNSNCAGPGCTPTGYTCGAYAAQKWCYQGHEVQIPSVAGSDLNQPTRNCCACGGGSFATERFQAAGMDSTLCSMHTGCVGQEGSCCPGPNGTHQECCLSEPVCEDTPGWANG</sequence>
<feature type="non-terminal residue" evidence="2">
    <location>
        <position position="732"/>
    </location>
</feature>
<dbReference type="EMBL" id="CAUYUJ010015279">
    <property type="protein sequence ID" value="CAK0851904.1"/>
    <property type="molecule type" value="Genomic_DNA"/>
</dbReference>
<proteinExistence type="predicted"/>
<feature type="region of interest" description="Disordered" evidence="1">
    <location>
        <begin position="1"/>
        <end position="51"/>
    </location>
</feature>
<reference evidence="2" key="1">
    <citation type="submission" date="2023-10" db="EMBL/GenBank/DDBJ databases">
        <authorList>
            <person name="Chen Y."/>
            <person name="Shah S."/>
            <person name="Dougan E. K."/>
            <person name="Thang M."/>
            <person name="Chan C."/>
        </authorList>
    </citation>
    <scope>NUCLEOTIDE SEQUENCE [LARGE SCALE GENOMIC DNA]</scope>
</reference>
<feature type="compositionally biased region" description="Low complexity" evidence="1">
    <location>
        <begin position="16"/>
        <end position="27"/>
    </location>
</feature>
<evidence type="ECO:0000313" key="3">
    <source>
        <dbReference type="Proteomes" id="UP001189429"/>
    </source>
</evidence>
<gene>
    <name evidence="2" type="ORF">PCOR1329_LOCUS43899</name>
</gene>